<evidence type="ECO:0000313" key="1">
    <source>
        <dbReference type="EMBL" id="UYV67230.1"/>
    </source>
</evidence>
<accession>A0ABY6KJ84</accession>
<dbReference type="SUPFAM" id="SSF53098">
    <property type="entry name" value="Ribonuclease H-like"/>
    <property type="match status" value="1"/>
</dbReference>
<organism evidence="1 2">
    <name type="scientific">Cordylochernes scorpioides</name>
    <dbReference type="NCBI Taxonomy" id="51811"/>
    <lineage>
        <taxon>Eukaryota</taxon>
        <taxon>Metazoa</taxon>
        <taxon>Ecdysozoa</taxon>
        <taxon>Arthropoda</taxon>
        <taxon>Chelicerata</taxon>
        <taxon>Arachnida</taxon>
        <taxon>Pseudoscorpiones</taxon>
        <taxon>Cheliferoidea</taxon>
        <taxon>Chernetidae</taxon>
        <taxon>Cordylochernes</taxon>
    </lineage>
</organism>
<sequence length="336" mass="38079">MVKIMKVFPGTDMVRRPVEVKTKSGVLKRAVQQMFPLEVPSEDVEQDNGGHKPAEDEIVREKIPSGIRSKRYLNINIHSRAKVWNLGLTRISGVFSSEQGKYVIGAKLLELGIDFETDILCYAHGLHLVVMDELYAKKKYKVVPEFVSATVNQAESDLSDDDNEDTSPFNVSLEVAHPSFPEAIYPQSPVFSKKNIYGVTKKARVVVKLFKRSPLKNEILLNYIRQDNRISTSMCLILDCRTRWDSLLNMLERLLSVKSAIQKALIDVNANVHLTDEDVDIMTQFHLKDKNLTFVEFQCHFKLVCLVSAESSTSPKIQQSSFEALEINSSSQKEDE</sequence>
<protein>
    <submittedName>
        <fullName evidence="1">ATP6V0B</fullName>
    </submittedName>
</protein>
<dbReference type="InterPro" id="IPR012337">
    <property type="entry name" value="RNaseH-like_sf"/>
</dbReference>
<dbReference type="EMBL" id="CP092866">
    <property type="protein sequence ID" value="UYV67230.1"/>
    <property type="molecule type" value="Genomic_DNA"/>
</dbReference>
<gene>
    <name evidence="1" type="ORF">LAZ67_4004451</name>
</gene>
<name>A0ABY6KJ84_9ARAC</name>
<dbReference type="Proteomes" id="UP001235939">
    <property type="component" value="Chromosome 04"/>
</dbReference>
<evidence type="ECO:0000313" key="2">
    <source>
        <dbReference type="Proteomes" id="UP001235939"/>
    </source>
</evidence>
<proteinExistence type="predicted"/>
<keyword evidence="2" id="KW-1185">Reference proteome</keyword>
<reference evidence="1 2" key="1">
    <citation type="submission" date="2022-01" db="EMBL/GenBank/DDBJ databases">
        <title>A chromosomal length assembly of Cordylochernes scorpioides.</title>
        <authorList>
            <person name="Zeh D."/>
            <person name="Zeh J."/>
        </authorList>
    </citation>
    <scope>NUCLEOTIDE SEQUENCE [LARGE SCALE GENOMIC DNA]</scope>
    <source>
        <strain evidence="1">IN4F17</strain>
        <tissue evidence="1">Whole Body</tissue>
    </source>
</reference>